<dbReference type="GO" id="GO:0032267">
    <property type="term" value="F:tRNA(Ile)-lysidine synthase activity"/>
    <property type="evidence" value="ECO:0007669"/>
    <property type="project" value="UniProtKB-EC"/>
</dbReference>
<evidence type="ECO:0000256" key="6">
    <source>
        <dbReference type="HAMAP-Rule" id="MF_01161"/>
    </source>
</evidence>
<reference evidence="8" key="1">
    <citation type="journal article" date="2019" name="Mol. Phylogenet. Evol.">
        <title>Morphological evolution and classification of the red algal order Ceramiales inferred using plastid phylogenomics.</title>
        <authorList>
            <person name="Diaz-Tapia P."/>
            <person name="Pasella M.M."/>
            <person name="Verbruggen H."/>
            <person name="Maggs C.A."/>
        </authorList>
    </citation>
    <scope>NUCLEOTIDE SEQUENCE</scope>
    <source>
        <strain evidence="8">HV6547_2</strain>
    </source>
</reference>
<evidence type="ECO:0000256" key="4">
    <source>
        <dbReference type="ARBA" id="ARBA00022840"/>
    </source>
</evidence>
<keyword evidence="2 6" id="KW-0819">tRNA processing</keyword>
<dbReference type="InterPro" id="IPR014729">
    <property type="entry name" value="Rossmann-like_a/b/a_fold"/>
</dbReference>
<keyword evidence="4" id="KW-0067">ATP-binding</keyword>
<dbReference type="SUPFAM" id="SSF82829">
    <property type="entry name" value="MesJ substrate recognition domain-like"/>
    <property type="match status" value="1"/>
</dbReference>
<evidence type="ECO:0000259" key="7">
    <source>
        <dbReference type="Pfam" id="PF01171"/>
    </source>
</evidence>
<keyword evidence="8" id="KW-0934">Plastid</keyword>
<proteinExistence type="inferred from homology"/>
<protein>
    <recommendedName>
        <fullName evidence="6">tRNA(Ile)-lysidine synthase</fullName>
        <ecNumber evidence="6">6.3.4.19</ecNumber>
    </recommendedName>
    <alternativeName>
        <fullName evidence="6">tRNA(Ile)-2-lysyl-cytidine synthase</fullName>
    </alternativeName>
    <alternativeName>
        <fullName evidence="6">tRNA(Ile)-lysidine synthetase</fullName>
    </alternativeName>
</protein>
<dbReference type="SUPFAM" id="SSF52402">
    <property type="entry name" value="Adenine nucleotide alpha hydrolases-like"/>
    <property type="match status" value="1"/>
</dbReference>
<keyword evidence="3" id="KW-0547">Nucleotide-binding</keyword>
<dbReference type="Pfam" id="PF01171">
    <property type="entry name" value="ATP_bind_3"/>
    <property type="match status" value="1"/>
</dbReference>
<dbReference type="CDD" id="cd01992">
    <property type="entry name" value="TilS_N"/>
    <property type="match status" value="1"/>
</dbReference>
<dbReference type="PANTHER" id="PTHR43033:SF1">
    <property type="entry name" value="TRNA(ILE)-LYSIDINE SYNTHASE-RELATED"/>
    <property type="match status" value="1"/>
</dbReference>
<dbReference type="InterPro" id="IPR012795">
    <property type="entry name" value="tRNA_Ile_lys_synt_N"/>
</dbReference>
<evidence type="ECO:0000313" key="8">
    <source>
        <dbReference type="EMBL" id="QCI05143.1"/>
    </source>
</evidence>
<dbReference type="EC" id="6.3.4.19" evidence="6"/>
<dbReference type="NCBIfam" id="TIGR02432">
    <property type="entry name" value="lysidine_TilS_N"/>
    <property type="match status" value="1"/>
</dbReference>
<reference evidence="8" key="2">
    <citation type="submission" date="2019-04" db="EMBL/GenBank/DDBJ databases">
        <authorList>
            <person name="Pasella M."/>
        </authorList>
    </citation>
    <scope>NUCLEOTIDE SEQUENCE</scope>
    <source>
        <strain evidence="8">HV6547_2</strain>
    </source>
</reference>
<dbReference type="GO" id="GO:0005524">
    <property type="term" value="F:ATP binding"/>
    <property type="evidence" value="ECO:0007669"/>
    <property type="project" value="UniProtKB-KW"/>
</dbReference>
<dbReference type="AlphaFoldDB" id="A0A4D6WNS2"/>
<dbReference type="EMBL" id="MK814618">
    <property type="protein sequence ID" value="QCI05143.1"/>
    <property type="molecule type" value="Genomic_DNA"/>
</dbReference>
<dbReference type="HAMAP" id="MF_01161">
    <property type="entry name" value="tRNA_Ile_lys_synt"/>
    <property type="match status" value="1"/>
</dbReference>
<accession>A0A4D6WNS2</accession>
<dbReference type="Gene3D" id="3.40.50.620">
    <property type="entry name" value="HUPs"/>
    <property type="match status" value="1"/>
</dbReference>
<dbReference type="InterPro" id="IPR012094">
    <property type="entry name" value="tRNA_Ile_lys_synt"/>
</dbReference>
<evidence type="ECO:0000256" key="1">
    <source>
        <dbReference type="ARBA" id="ARBA00022598"/>
    </source>
</evidence>
<dbReference type="GO" id="GO:0006400">
    <property type="term" value="P:tRNA modification"/>
    <property type="evidence" value="ECO:0007669"/>
    <property type="project" value="UniProtKB-UniRule"/>
</dbReference>
<dbReference type="PANTHER" id="PTHR43033">
    <property type="entry name" value="TRNA(ILE)-LYSIDINE SYNTHASE-RELATED"/>
    <property type="match status" value="1"/>
</dbReference>
<comment type="catalytic activity">
    <reaction evidence="5 6">
        <text>cytidine(34) in tRNA(Ile2) + L-lysine + ATP = lysidine(34) in tRNA(Ile2) + AMP + diphosphate + H(+)</text>
        <dbReference type="Rhea" id="RHEA:43744"/>
        <dbReference type="Rhea" id="RHEA-COMP:10625"/>
        <dbReference type="Rhea" id="RHEA-COMP:10670"/>
        <dbReference type="ChEBI" id="CHEBI:15378"/>
        <dbReference type="ChEBI" id="CHEBI:30616"/>
        <dbReference type="ChEBI" id="CHEBI:32551"/>
        <dbReference type="ChEBI" id="CHEBI:33019"/>
        <dbReference type="ChEBI" id="CHEBI:82748"/>
        <dbReference type="ChEBI" id="CHEBI:83665"/>
        <dbReference type="ChEBI" id="CHEBI:456215"/>
        <dbReference type="EC" id="6.3.4.19"/>
    </reaction>
</comment>
<evidence type="ECO:0000256" key="2">
    <source>
        <dbReference type="ARBA" id="ARBA00022694"/>
    </source>
</evidence>
<comment type="caution">
    <text evidence="6">Lacks conserved residue(s) required for the propagation of feature annotation.</text>
</comment>
<name>A0A4D6WNS2_9FLOR</name>
<organism evidence="8">
    <name type="scientific">Centroceras clavulatum</name>
    <dbReference type="NCBI Taxonomy" id="159503"/>
    <lineage>
        <taxon>Eukaryota</taxon>
        <taxon>Rhodophyta</taxon>
        <taxon>Florideophyceae</taxon>
        <taxon>Rhodymeniophycidae</taxon>
        <taxon>Ceramiales</taxon>
        <taxon>Ceramiaceae</taxon>
        <taxon>Centroceras</taxon>
    </lineage>
</organism>
<evidence type="ECO:0000256" key="3">
    <source>
        <dbReference type="ARBA" id="ARBA00022741"/>
    </source>
</evidence>
<comment type="function">
    <text evidence="6">Ligates lysine onto the cytidine present at position 34 of the AUA codon-specific tRNA(Ile) that contains the anticodon CAU, in an ATP-dependent manner. Cytidine is converted to lysidine, thus changing the amino acid specificity of the tRNA from methionine to isoleucine.</text>
</comment>
<evidence type="ECO:0000256" key="5">
    <source>
        <dbReference type="ARBA" id="ARBA00048539"/>
    </source>
</evidence>
<dbReference type="Gene3D" id="1.20.59.20">
    <property type="match status" value="1"/>
</dbReference>
<keyword evidence="1 6" id="KW-0436">Ligase</keyword>
<feature type="domain" description="tRNA(Ile)-lysidine/2-thiocytidine synthase N-terminal" evidence="7">
    <location>
        <begin position="28"/>
        <end position="207"/>
    </location>
</feature>
<geneLocation type="plastid" evidence="8"/>
<comment type="similarity">
    <text evidence="6">Belongs to the tRNA(Ile)-lysidine synthase family.</text>
</comment>
<sequence>MHTYIHKYIIQRFKDIINITQKRTDNSILICISSGQDSISLIQIIETIKKTLKSAIRIEYLYIDHQWKQNSSLQIKHIINYLKYHKSPLYIYQIYKACYSETNARKIRHEIIINHAHKKGITMIITGHNLTDKIETFFQNLIKGTSINGATSLSEYRYINKKLIIFRPLINFTRNEIEWFCRYFYLPIWSDQTNYYYKIKRNRLRNELIPYLKNYFSIYTEININSFLQISNIDNEYLKQNTIKLYLKICHKKMIAINYKILQIQHIAIQARILQLFFFYHFSKFLKKELVQKLIIILNSRRTTISSCIYLWNRKNIYLKNEWLYIN</sequence>
<dbReference type="InterPro" id="IPR011063">
    <property type="entry name" value="TilS/TtcA_N"/>
</dbReference>
<gene>
    <name evidence="6 8" type="primary">tilS</name>
</gene>